<sequence length="275" mass="32041">MYLDYYILENLLINYIIINCTTYITKIYTKKSRQIFGAVIGTIYSVMYIYKELEAFFSLPAKFIFFIIIVLISFNITDKKEFFKILFNFYLVNIFISGSTYFIIYFTGISHMTISFFIICSYISCKLLKKIVNDFRLLKHVDDITKKIRIQILDKNIECIALLDSGNLLQDPISKNDVVIIKASLLEKFLPKDYNFEKMDISDIQDVTDNLEPRLSSRVRIIPYKHVGDNNAGMILGIKADYLDVDNKKISNIILGISNFDDKEYSAILNPRILY</sequence>
<organism evidence="3 4">
    <name type="scientific">Intestinibacter bartlettii</name>
    <dbReference type="NCBI Taxonomy" id="261299"/>
    <lineage>
        <taxon>Bacteria</taxon>
        <taxon>Bacillati</taxon>
        <taxon>Bacillota</taxon>
        <taxon>Clostridia</taxon>
        <taxon>Peptostreptococcales</taxon>
        <taxon>Peptostreptococcaceae</taxon>
        <taxon>Intestinibacter</taxon>
    </lineage>
</organism>
<dbReference type="Proteomes" id="UP001196301">
    <property type="component" value="Unassembled WGS sequence"/>
</dbReference>
<keyword evidence="1" id="KW-0064">Aspartyl protease</keyword>
<comment type="similarity">
    <text evidence="1">Belongs to the peptidase U4 family.</text>
</comment>
<proteinExistence type="inferred from homology"/>
<keyword evidence="1" id="KW-0645">Protease</keyword>
<dbReference type="EMBL" id="JAHLOQ010000010">
    <property type="protein sequence ID" value="MBU5335857.1"/>
    <property type="molecule type" value="Genomic_DNA"/>
</dbReference>
<evidence type="ECO:0000313" key="4">
    <source>
        <dbReference type="Proteomes" id="UP001196301"/>
    </source>
</evidence>
<reference evidence="3 4" key="1">
    <citation type="submission" date="2021-06" db="EMBL/GenBank/DDBJ databases">
        <authorList>
            <person name="Sun Q."/>
            <person name="Li D."/>
        </authorList>
    </citation>
    <scope>NUCLEOTIDE SEQUENCE [LARGE SCALE GENOMIC DNA]</scope>
    <source>
        <strain evidence="3 4">N19</strain>
    </source>
</reference>
<keyword evidence="1 2" id="KW-0472">Membrane</keyword>
<dbReference type="RefSeq" id="WP_216568993.1">
    <property type="nucleotide sequence ID" value="NZ_JAHLOQ010000010.1"/>
</dbReference>
<keyword evidence="1" id="KW-0749">Sporulation</keyword>
<comment type="subcellular location">
    <subcellularLocation>
        <location evidence="1">Cell membrane</location>
    </subcellularLocation>
</comment>
<comment type="caution">
    <text evidence="3">The sequence shown here is derived from an EMBL/GenBank/DDBJ whole genome shotgun (WGS) entry which is preliminary data.</text>
</comment>
<keyword evidence="2" id="KW-0812">Transmembrane</keyword>
<evidence type="ECO:0000313" key="3">
    <source>
        <dbReference type="EMBL" id="MBU5335857.1"/>
    </source>
</evidence>
<protein>
    <recommendedName>
        <fullName evidence="1">Sporulation sigma-E factor-processing peptidase</fullName>
        <ecNumber evidence="1">3.4.23.-</ecNumber>
    </recommendedName>
    <alternativeName>
        <fullName evidence="1">Membrane-associated aspartic protease</fullName>
    </alternativeName>
    <alternativeName>
        <fullName evidence="1">Stage II sporulation protein GA</fullName>
    </alternativeName>
</protein>
<keyword evidence="2" id="KW-1133">Transmembrane helix</keyword>
<name>A0ABS6DVM0_9FIRM</name>
<gene>
    <name evidence="3" type="ORF">KQI20_05340</name>
</gene>
<feature type="transmembrane region" description="Helical" evidence="2">
    <location>
        <begin position="32"/>
        <end position="50"/>
    </location>
</feature>
<feature type="transmembrane region" description="Helical" evidence="2">
    <location>
        <begin position="86"/>
        <end position="106"/>
    </location>
</feature>
<feature type="transmembrane region" description="Helical" evidence="2">
    <location>
        <begin position="56"/>
        <end position="74"/>
    </location>
</feature>
<dbReference type="PIRSF" id="PIRSF018571">
    <property type="entry name" value="SpoIIGA"/>
    <property type="match status" value="1"/>
</dbReference>
<dbReference type="Pfam" id="PF03419">
    <property type="entry name" value="Peptidase_U4"/>
    <property type="match status" value="1"/>
</dbReference>
<dbReference type="EC" id="3.4.23.-" evidence="1"/>
<keyword evidence="1" id="KW-1003">Cell membrane</keyword>
<evidence type="ECO:0000256" key="1">
    <source>
        <dbReference type="PIRNR" id="PIRNR018571"/>
    </source>
</evidence>
<feature type="transmembrane region" description="Helical" evidence="2">
    <location>
        <begin position="6"/>
        <end position="25"/>
    </location>
</feature>
<keyword evidence="1" id="KW-0378">Hydrolase</keyword>
<dbReference type="InterPro" id="IPR005081">
    <property type="entry name" value="SpoIIGA"/>
</dbReference>
<comment type="function">
    <text evidence="1">Probable aspartic protease that is responsible for the proteolytic cleavage of the RNA polymerase sigma E factor (SigE/spoIIGB) to yield the active peptide in the mother cell during sporulation. Responds to a signal from the forespore that is triggered by the extracellular signal protein SpoIIR.</text>
</comment>
<accession>A0ABS6DVM0</accession>
<keyword evidence="4" id="KW-1185">Reference proteome</keyword>
<evidence type="ECO:0000256" key="2">
    <source>
        <dbReference type="SAM" id="Phobius"/>
    </source>
</evidence>